<comment type="caution">
    <text evidence="2">The sequence shown here is derived from an EMBL/GenBank/DDBJ whole genome shotgun (WGS) entry which is preliminary data.</text>
</comment>
<dbReference type="Proteomes" id="UP000299102">
    <property type="component" value="Unassembled WGS sequence"/>
</dbReference>
<feature type="region of interest" description="Disordered" evidence="1">
    <location>
        <begin position="77"/>
        <end position="104"/>
    </location>
</feature>
<keyword evidence="3" id="KW-1185">Reference proteome</keyword>
<evidence type="ECO:0000313" key="3">
    <source>
        <dbReference type="Proteomes" id="UP000299102"/>
    </source>
</evidence>
<gene>
    <name evidence="2" type="ORF">EVAR_40422_1</name>
</gene>
<protein>
    <submittedName>
        <fullName evidence="2">Uncharacterized protein</fullName>
    </submittedName>
</protein>
<organism evidence="2 3">
    <name type="scientific">Eumeta variegata</name>
    <name type="common">Bagworm moth</name>
    <name type="synonym">Eumeta japonica</name>
    <dbReference type="NCBI Taxonomy" id="151549"/>
    <lineage>
        <taxon>Eukaryota</taxon>
        <taxon>Metazoa</taxon>
        <taxon>Ecdysozoa</taxon>
        <taxon>Arthropoda</taxon>
        <taxon>Hexapoda</taxon>
        <taxon>Insecta</taxon>
        <taxon>Pterygota</taxon>
        <taxon>Neoptera</taxon>
        <taxon>Endopterygota</taxon>
        <taxon>Lepidoptera</taxon>
        <taxon>Glossata</taxon>
        <taxon>Ditrysia</taxon>
        <taxon>Tineoidea</taxon>
        <taxon>Psychidae</taxon>
        <taxon>Oiketicinae</taxon>
        <taxon>Eumeta</taxon>
    </lineage>
</organism>
<dbReference type="EMBL" id="BGZK01000514">
    <property type="protein sequence ID" value="GBP47998.1"/>
    <property type="molecule type" value="Genomic_DNA"/>
</dbReference>
<dbReference type="AlphaFoldDB" id="A0A4C1W9D2"/>
<name>A0A4C1W9D2_EUMVA</name>
<feature type="region of interest" description="Disordered" evidence="1">
    <location>
        <begin position="1"/>
        <end position="21"/>
    </location>
</feature>
<sequence>MKETESQSSSSTRRLSDPLRPSKDTTHLLLKSLVIFDTVVGSRTTSPILIAHLFPTEWVSVCSRNVRKSLCIHRSNTGVPVPDARERRSPAPSALVRRRSPPAAAGYSPFAVSEIVSVLLRNPIWMFRRYLLISGGESAPHKSSPSPFRPCAPPAAPPALARPPRHGRDRQWVAGKINRRNQPTKLERTIFHLYQNVE</sequence>
<accession>A0A4C1W9D2</accession>
<evidence type="ECO:0000313" key="2">
    <source>
        <dbReference type="EMBL" id="GBP47998.1"/>
    </source>
</evidence>
<feature type="compositionally biased region" description="Pro residues" evidence="1">
    <location>
        <begin position="147"/>
        <end position="161"/>
    </location>
</feature>
<feature type="region of interest" description="Disordered" evidence="1">
    <location>
        <begin position="142"/>
        <end position="179"/>
    </location>
</feature>
<feature type="compositionally biased region" description="Low complexity" evidence="1">
    <location>
        <begin position="1"/>
        <end position="13"/>
    </location>
</feature>
<proteinExistence type="predicted"/>
<evidence type="ECO:0000256" key="1">
    <source>
        <dbReference type="SAM" id="MobiDB-lite"/>
    </source>
</evidence>
<reference evidence="2 3" key="1">
    <citation type="journal article" date="2019" name="Commun. Biol.">
        <title>The bagworm genome reveals a unique fibroin gene that provides high tensile strength.</title>
        <authorList>
            <person name="Kono N."/>
            <person name="Nakamura H."/>
            <person name="Ohtoshi R."/>
            <person name="Tomita M."/>
            <person name="Numata K."/>
            <person name="Arakawa K."/>
        </authorList>
    </citation>
    <scope>NUCLEOTIDE SEQUENCE [LARGE SCALE GENOMIC DNA]</scope>
</reference>